<dbReference type="SUPFAM" id="SSF54001">
    <property type="entry name" value="Cysteine proteinases"/>
    <property type="match status" value="1"/>
</dbReference>
<protein>
    <recommendedName>
        <fullName evidence="10">Peptidase C1A, papain</fullName>
    </recommendedName>
</protein>
<keyword evidence="9" id="KW-1185">Reference proteome</keyword>
<feature type="region of interest" description="Disordered" evidence="5">
    <location>
        <begin position="1"/>
        <end position="21"/>
    </location>
</feature>
<dbReference type="Gene3D" id="3.90.70.10">
    <property type="entry name" value="Cysteine proteinases"/>
    <property type="match status" value="2"/>
</dbReference>
<dbReference type="Pfam" id="PF08246">
    <property type="entry name" value="Inhibitor_I29"/>
    <property type="match status" value="1"/>
</dbReference>
<dbReference type="Proteomes" id="UP000187203">
    <property type="component" value="Unassembled WGS sequence"/>
</dbReference>
<comment type="similarity">
    <text evidence="1">Belongs to the peptidase C1 family.</text>
</comment>
<evidence type="ECO:0008006" key="10">
    <source>
        <dbReference type="Google" id="ProtNLM"/>
    </source>
</evidence>
<evidence type="ECO:0000259" key="6">
    <source>
        <dbReference type="SMART" id="SM00645"/>
    </source>
</evidence>
<gene>
    <name evidence="8" type="ORF">COLO4_38330</name>
</gene>
<dbReference type="SMART" id="SM00848">
    <property type="entry name" value="Inhibitor_I29"/>
    <property type="match status" value="1"/>
</dbReference>
<dbReference type="STRING" id="93759.A0A1R3FVH2"/>
<dbReference type="GO" id="GO:0006508">
    <property type="term" value="P:proteolysis"/>
    <property type="evidence" value="ECO:0007669"/>
    <property type="project" value="UniProtKB-KW"/>
</dbReference>
<reference evidence="9" key="1">
    <citation type="submission" date="2013-09" db="EMBL/GenBank/DDBJ databases">
        <title>Corchorus olitorius genome sequencing.</title>
        <authorList>
            <person name="Alam M."/>
            <person name="Haque M.S."/>
            <person name="Islam M.S."/>
            <person name="Emdad E.M."/>
            <person name="Islam M.M."/>
            <person name="Ahmed B."/>
            <person name="Halim A."/>
            <person name="Hossen Q.M.M."/>
            <person name="Hossain M.Z."/>
            <person name="Ahmed R."/>
            <person name="Khan M.M."/>
            <person name="Islam R."/>
            <person name="Rashid M.M."/>
            <person name="Khan S.A."/>
            <person name="Rahman M.S."/>
            <person name="Alam M."/>
            <person name="Yahiya A.S."/>
            <person name="Khan M.S."/>
            <person name="Azam M.S."/>
            <person name="Haque T."/>
            <person name="Lashkar M.Z.H."/>
            <person name="Akhand A.I."/>
            <person name="Morshed G."/>
            <person name="Roy S."/>
            <person name="Uddin K.S."/>
            <person name="Rabeya T."/>
            <person name="Hossain A.S."/>
            <person name="Chowdhury A."/>
            <person name="Snigdha A.R."/>
            <person name="Mortoza M.S."/>
            <person name="Matin S.A."/>
            <person name="Hoque S.M.E."/>
            <person name="Islam M.K."/>
            <person name="Roy D.K."/>
            <person name="Haider R."/>
            <person name="Moosa M.M."/>
            <person name="Elias S.M."/>
            <person name="Hasan A.M."/>
            <person name="Jahan S."/>
            <person name="Shafiuddin M."/>
            <person name="Mahmood N."/>
            <person name="Shommy N.S."/>
        </authorList>
    </citation>
    <scope>NUCLEOTIDE SEQUENCE [LARGE SCALE GENOMIC DNA]</scope>
    <source>
        <strain evidence="9">cv. O-4</strain>
    </source>
</reference>
<evidence type="ECO:0000256" key="2">
    <source>
        <dbReference type="ARBA" id="ARBA00022670"/>
    </source>
</evidence>
<evidence type="ECO:0000256" key="5">
    <source>
        <dbReference type="SAM" id="MobiDB-lite"/>
    </source>
</evidence>
<evidence type="ECO:0000259" key="7">
    <source>
        <dbReference type="SMART" id="SM00848"/>
    </source>
</evidence>
<evidence type="ECO:0000256" key="3">
    <source>
        <dbReference type="ARBA" id="ARBA00022801"/>
    </source>
</evidence>
<dbReference type="Pfam" id="PF00112">
    <property type="entry name" value="Peptidase_C1"/>
    <property type="match status" value="1"/>
</dbReference>
<dbReference type="InterPro" id="IPR013128">
    <property type="entry name" value="Peptidase_C1A"/>
</dbReference>
<keyword evidence="2" id="KW-0645">Protease</keyword>
<accession>A0A1R3FVH2</accession>
<dbReference type="InterPro" id="IPR000668">
    <property type="entry name" value="Peptidase_C1A_C"/>
</dbReference>
<dbReference type="InterPro" id="IPR013201">
    <property type="entry name" value="Prot_inhib_I29"/>
</dbReference>
<dbReference type="SMART" id="SM00645">
    <property type="entry name" value="Pept_C1"/>
    <property type="match status" value="1"/>
</dbReference>
<evidence type="ECO:0000313" key="9">
    <source>
        <dbReference type="Proteomes" id="UP000187203"/>
    </source>
</evidence>
<dbReference type="InterPro" id="IPR038765">
    <property type="entry name" value="Papain-like_cys_pep_sf"/>
</dbReference>
<proteinExistence type="inferred from homology"/>
<evidence type="ECO:0000256" key="4">
    <source>
        <dbReference type="ARBA" id="ARBA00022807"/>
    </source>
</evidence>
<feature type="domain" description="Cathepsin propeptide inhibitor" evidence="7">
    <location>
        <begin position="24"/>
        <end position="81"/>
    </location>
</feature>
<dbReference type="EMBL" id="AWUE01024755">
    <property type="protein sequence ID" value="OMO49857.1"/>
    <property type="molecule type" value="Genomic_DNA"/>
</dbReference>
<feature type="compositionally biased region" description="Polar residues" evidence="5">
    <location>
        <begin position="1"/>
        <end position="17"/>
    </location>
</feature>
<dbReference type="OrthoDB" id="10253408at2759"/>
<evidence type="ECO:0000313" key="8">
    <source>
        <dbReference type="EMBL" id="OMO49857.1"/>
    </source>
</evidence>
<evidence type="ECO:0000256" key="1">
    <source>
        <dbReference type="ARBA" id="ARBA00008455"/>
    </source>
</evidence>
<keyword evidence="4" id="KW-0788">Thiol protease</keyword>
<feature type="domain" description="Peptidase C1A papain C-terminal" evidence="6">
    <location>
        <begin position="108"/>
        <end position="231"/>
    </location>
</feature>
<sequence>MNLVFQVSSQTLQSQDESSMHERHEQWMAQYERVYKDMNEKAKRFKIFKENVAFIDAFNAANNKTYKLGVNQFADLTNEEFTASRNRFKGHICSNTATSIKYENVTAIPSAMDWRKKGAVTHVKELVDCDVNGEDEGCAGGLMDDAFDFIKNNHGLTTEANYPYMGEDGTCNTNKESNHAATISGHEDVPANSEAALLKAVANQLVSVVINASGSEFQFYSGGRIFWSLWN</sequence>
<organism evidence="8 9">
    <name type="scientific">Corchorus olitorius</name>
    <dbReference type="NCBI Taxonomy" id="93759"/>
    <lineage>
        <taxon>Eukaryota</taxon>
        <taxon>Viridiplantae</taxon>
        <taxon>Streptophyta</taxon>
        <taxon>Embryophyta</taxon>
        <taxon>Tracheophyta</taxon>
        <taxon>Spermatophyta</taxon>
        <taxon>Magnoliopsida</taxon>
        <taxon>eudicotyledons</taxon>
        <taxon>Gunneridae</taxon>
        <taxon>Pentapetalae</taxon>
        <taxon>rosids</taxon>
        <taxon>malvids</taxon>
        <taxon>Malvales</taxon>
        <taxon>Malvaceae</taxon>
        <taxon>Grewioideae</taxon>
        <taxon>Apeibeae</taxon>
        <taxon>Corchorus</taxon>
    </lineage>
</organism>
<dbReference type="AlphaFoldDB" id="A0A1R3FVH2"/>
<dbReference type="PANTHER" id="PTHR12411">
    <property type="entry name" value="CYSTEINE PROTEASE FAMILY C1-RELATED"/>
    <property type="match status" value="1"/>
</dbReference>
<name>A0A1R3FVH2_9ROSI</name>
<comment type="caution">
    <text evidence="8">The sequence shown here is derived from an EMBL/GenBank/DDBJ whole genome shotgun (WGS) entry which is preliminary data.</text>
</comment>
<keyword evidence="3" id="KW-0378">Hydrolase</keyword>
<dbReference type="GO" id="GO:0008234">
    <property type="term" value="F:cysteine-type peptidase activity"/>
    <property type="evidence" value="ECO:0007669"/>
    <property type="project" value="UniProtKB-KW"/>
</dbReference>